<keyword evidence="2" id="KW-1185">Reference proteome</keyword>
<dbReference type="Proteomes" id="UP001207468">
    <property type="component" value="Unassembled WGS sequence"/>
</dbReference>
<organism evidence="1 2">
    <name type="scientific">Russula earlei</name>
    <dbReference type="NCBI Taxonomy" id="71964"/>
    <lineage>
        <taxon>Eukaryota</taxon>
        <taxon>Fungi</taxon>
        <taxon>Dikarya</taxon>
        <taxon>Basidiomycota</taxon>
        <taxon>Agaricomycotina</taxon>
        <taxon>Agaricomycetes</taxon>
        <taxon>Russulales</taxon>
        <taxon>Russulaceae</taxon>
        <taxon>Russula</taxon>
    </lineage>
</organism>
<sequence>MSSTSAGTTDHSNAVHGNQKQSTLLIELAQRTRKGKEKESGPGPIRTSTTPPHRVKKLVPPRPFPTVSAAVSATGPRSAHHEGKNYVTITRKTKLGAYLRRCKDLVLKDGYKSLHLFALGAAIPHLCKLAESLPHMLPFSSGEIRTEILTGTVDVQDEVLPEDEDEEVIYRTRAKSSLKVVILIGDGIDDSGAGGGKWGARGKRRKRGSLISSRLDDGVEDGCDTGKGRLE</sequence>
<evidence type="ECO:0000313" key="2">
    <source>
        <dbReference type="Proteomes" id="UP001207468"/>
    </source>
</evidence>
<comment type="caution">
    <text evidence="1">The sequence shown here is derived from an EMBL/GenBank/DDBJ whole genome shotgun (WGS) entry which is preliminary data.</text>
</comment>
<accession>A0ACC0UJ51</accession>
<protein>
    <submittedName>
        <fullName evidence="1">Uncharacterized protein</fullName>
    </submittedName>
</protein>
<dbReference type="EMBL" id="JAGFNK010000023">
    <property type="protein sequence ID" value="KAI9511350.1"/>
    <property type="molecule type" value="Genomic_DNA"/>
</dbReference>
<gene>
    <name evidence="1" type="ORF">F5148DRAFT_1280903</name>
</gene>
<proteinExistence type="predicted"/>
<reference evidence="1" key="1">
    <citation type="submission" date="2021-03" db="EMBL/GenBank/DDBJ databases">
        <title>Evolutionary priming and transition to the ectomycorrhizal habit in an iconic lineage of mushroom-forming fungi: is preadaptation a requirement?</title>
        <authorList>
            <consortium name="DOE Joint Genome Institute"/>
            <person name="Looney B.P."/>
            <person name="Miyauchi S."/>
            <person name="Morin E."/>
            <person name="Drula E."/>
            <person name="Courty P.E."/>
            <person name="Chicoki N."/>
            <person name="Fauchery L."/>
            <person name="Kohler A."/>
            <person name="Kuo A."/>
            <person name="LaButti K."/>
            <person name="Pangilinan J."/>
            <person name="Lipzen A."/>
            <person name="Riley R."/>
            <person name="Andreopoulos W."/>
            <person name="He G."/>
            <person name="Johnson J."/>
            <person name="Barry K.W."/>
            <person name="Grigoriev I.V."/>
            <person name="Nagy L."/>
            <person name="Hibbett D."/>
            <person name="Henrissat B."/>
            <person name="Matheny P.B."/>
            <person name="Labbe J."/>
            <person name="Martin A.F."/>
        </authorList>
    </citation>
    <scope>NUCLEOTIDE SEQUENCE</scope>
    <source>
        <strain evidence="1">BPL698</strain>
    </source>
</reference>
<evidence type="ECO:0000313" key="1">
    <source>
        <dbReference type="EMBL" id="KAI9511350.1"/>
    </source>
</evidence>
<name>A0ACC0UJ51_9AGAM</name>